<sequence>MPSERINELKPLDAAFSCAGTIAMISAGMAPKANPVPALEITLAATIIHRFPVDTAATA</sequence>
<protein>
    <submittedName>
        <fullName evidence="1">Uncharacterized protein</fullName>
    </submittedName>
</protein>
<accession>A0A7I9UX48</accession>
<comment type="caution">
    <text evidence="1">The sequence shown here is derived from an EMBL/GenBank/DDBJ whole genome shotgun (WGS) entry which is preliminary data.</text>
</comment>
<name>A0A7I9UX48_9ACTN</name>
<gene>
    <name evidence="1" type="ORF">nbrc107697_18060</name>
</gene>
<reference evidence="2" key="1">
    <citation type="submission" date="2019-06" db="EMBL/GenBank/DDBJ databases">
        <title>Gordonia isolated from sludge of a wastewater treatment plant.</title>
        <authorList>
            <person name="Tamura T."/>
            <person name="Aoyama K."/>
            <person name="Kang Y."/>
            <person name="Saito S."/>
            <person name="Akiyama N."/>
            <person name="Yazawa K."/>
            <person name="Gonoi T."/>
            <person name="Mikami Y."/>
        </authorList>
    </citation>
    <scope>NUCLEOTIDE SEQUENCE [LARGE SCALE GENOMIC DNA]</scope>
    <source>
        <strain evidence="2">NBRC 107697</strain>
    </source>
</reference>
<keyword evidence="2" id="KW-1185">Reference proteome</keyword>
<proteinExistence type="predicted"/>
<evidence type="ECO:0000313" key="1">
    <source>
        <dbReference type="EMBL" id="GED97767.1"/>
    </source>
</evidence>
<dbReference type="Proteomes" id="UP000444980">
    <property type="component" value="Unassembled WGS sequence"/>
</dbReference>
<organism evidence="1 2">
    <name type="scientific">Gordonia crocea</name>
    <dbReference type="NCBI Taxonomy" id="589162"/>
    <lineage>
        <taxon>Bacteria</taxon>
        <taxon>Bacillati</taxon>
        <taxon>Actinomycetota</taxon>
        <taxon>Actinomycetes</taxon>
        <taxon>Mycobacteriales</taxon>
        <taxon>Gordoniaceae</taxon>
        <taxon>Gordonia</taxon>
    </lineage>
</organism>
<dbReference type="EMBL" id="BJOU01000001">
    <property type="protein sequence ID" value="GED97767.1"/>
    <property type="molecule type" value="Genomic_DNA"/>
</dbReference>
<dbReference type="AlphaFoldDB" id="A0A7I9UX48"/>
<evidence type="ECO:0000313" key="2">
    <source>
        <dbReference type="Proteomes" id="UP000444980"/>
    </source>
</evidence>